<feature type="domain" description="6-phosphogluconate dehydrogenase NADP-binding" evidence="3">
    <location>
        <begin position="11"/>
        <end position="163"/>
    </location>
</feature>
<dbReference type="PIRSF" id="PIRSF000103">
    <property type="entry name" value="HIBADH"/>
    <property type="match status" value="1"/>
</dbReference>
<comment type="caution">
    <text evidence="5">The sequence shown here is derived from an EMBL/GenBank/DDBJ whole genome shotgun (WGS) entry which is preliminary data.</text>
</comment>
<feature type="domain" description="NADPH-dependent reductive aminase-like C-terminal" evidence="4">
    <location>
        <begin position="168"/>
        <end position="292"/>
    </location>
</feature>
<name>A0A849C9C8_9NOCA</name>
<evidence type="ECO:0000259" key="4">
    <source>
        <dbReference type="Pfam" id="PF21761"/>
    </source>
</evidence>
<dbReference type="AlphaFoldDB" id="A0A849C9C8"/>
<dbReference type="RefSeq" id="WP_067528251.1">
    <property type="nucleotide sequence ID" value="NZ_JABELX010000021.1"/>
</dbReference>
<dbReference type="InterPro" id="IPR036291">
    <property type="entry name" value="NAD(P)-bd_dom_sf"/>
</dbReference>
<comment type="similarity">
    <text evidence="1">Belongs to the HIBADH-related family.</text>
</comment>
<dbReference type="GO" id="GO:0016491">
    <property type="term" value="F:oxidoreductase activity"/>
    <property type="evidence" value="ECO:0007669"/>
    <property type="project" value="UniProtKB-KW"/>
</dbReference>
<dbReference type="Pfam" id="PF21761">
    <property type="entry name" value="RedAm-like_C"/>
    <property type="match status" value="1"/>
</dbReference>
<dbReference type="Pfam" id="PF03446">
    <property type="entry name" value="NAD_binding_2"/>
    <property type="match status" value="1"/>
</dbReference>
<dbReference type="Proteomes" id="UP000586827">
    <property type="component" value="Unassembled WGS sequence"/>
</dbReference>
<keyword evidence="2" id="KW-0560">Oxidoreductase</keyword>
<sequence length="295" mass="30570">MSVHENEEAVSIAVLGLGEMGAALAIALLDAGHSVTVWNRSAEKADALAGKGARRAETPGAAVGAADIVIVNVKGGAVAMELLGAAGASLAGRTVVDLTDGSTEQSRATGKLANELGADYLHGQIMTIAPAIGSPDAVIFYGGPQQVFERSEAVLRALGGRATFVSSDPGVAVLYGMAVHDIMWGLLNGFLHAAALLGNAGIRVGDFSQQVEPSLAALPTMFPMLANEIDRAEFATPFGALQHHLPSIDDLITESRARRIDVDLPTYTRNLVAEALAAGHGHDSYARLVERFGRG</sequence>
<dbReference type="InterPro" id="IPR006115">
    <property type="entry name" value="6PGDH_NADP-bd"/>
</dbReference>
<dbReference type="InterPro" id="IPR013328">
    <property type="entry name" value="6PGD_dom2"/>
</dbReference>
<proteinExistence type="inferred from homology"/>
<evidence type="ECO:0000313" key="5">
    <source>
        <dbReference type="EMBL" id="NNH75423.1"/>
    </source>
</evidence>
<dbReference type="InterPro" id="IPR015815">
    <property type="entry name" value="HIBADH-related"/>
</dbReference>
<protein>
    <submittedName>
        <fullName evidence="5">NAD(P)-dependent oxidoreductase</fullName>
    </submittedName>
</protein>
<dbReference type="EMBL" id="JABELX010000021">
    <property type="protein sequence ID" value="NNH75423.1"/>
    <property type="molecule type" value="Genomic_DNA"/>
</dbReference>
<dbReference type="SUPFAM" id="SSF51735">
    <property type="entry name" value="NAD(P)-binding Rossmann-fold domains"/>
    <property type="match status" value="1"/>
</dbReference>
<evidence type="ECO:0000256" key="1">
    <source>
        <dbReference type="ARBA" id="ARBA00009080"/>
    </source>
</evidence>
<dbReference type="InterPro" id="IPR048666">
    <property type="entry name" value="RedAm-like_C"/>
</dbReference>
<dbReference type="PANTHER" id="PTHR43580:SF2">
    <property type="entry name" value="CYTOKINE-LIKE NUCLEAR FACTOR N-PAC"/>
    <property type="match status" value="1"/>
</dbReference>
<evidence type="ECO:0000259" key="3">
    <source>
        <dbReference type="Pfam" id="PF03446"/>
    </source>
</evidence>
<dbReference type="GO" id="GO:0050661">
    <property type="term" value="F:NADP binding"/>
    <property type="evidence" value="ECO:0007669"/>
    <property type="project" value="InterPro"/>
</dbReference>
<gene>
    <name evidence="5" type="ORF">HLB23_37195</name>
</gene>
<reference evidence="5 6" key="1">
    <citation type="submission" date="2020-05" db="EMBL/GenBank/DDBJ databases">
        <title>MicrobeNet Type strains.</title>
        <authorList>
            <person name="Nicholson A.C."/>
        </authorList>
    </citation>
    <scope>NUCLEOTIDE SEQUENCE [LARGE SCALE GENOMIC DNA]</scope>
    <source>
        <strain evidence="5 6">JCM 3224</strain>
    </source>
</reference>
<accession>A0A849C9C8</accession>
<evidence type="ECO:0000256" key="2">
    <source>
        <dbReference type="ARBA" id="ARBA00023002"/>
    </source>
</evidence>
<dbReference type="Gene3D" id="1.10.1040.10">
    <property type="entry name" value="N-(1-d-carboxylethyl)-l-norvaline Dehydrogenase, domain 2"/>
    <property type="match status" value="1"/>
</dbReference>
<dbReference type="InterPro" id="IPR051265">
    <property type="entry name" value="HIBADH-related_NP60_sf"/>
</dbReference>
<organism evidence="5 6">
    <name type="scientific">Nocardia uniformis</name>
    <dbReference type="NCBI Taxonomy" id="53432"/>
    <lineage>
        <taxon>Bacteria</taxon>
        <taxon>Bacillati</taxon>
        <taxon>Actinomycetota</taxon>
        <taxon>Actinomycetes</taxon>
        <taxon>Mycobacteriales</taxon>
        <taxon>Nocardiaceae</taxon>
        <taxon>Nocardia</taxon>
    </lineage>
</organism>
<dbReference type="Gene3D" id="3.40.50.720">
    <property type="entry name" value="NAD(P)-binding Rossmann-like Domain"/>
    <property type="match status" value="1"/>
</dbReference>
<keyword evidence="6" id="KW-1185">Reference proteome</keyword>
<dbReference type="PANTHER" id="PTHR43580">
    <property type="entry name" value="OXIDOREDUCTASE GLYR1-RELATED"/>
    <property type="match status" value="1"/>
</dbReference>
<evidence type="ECO:0000313" key="6">
    <source>
        <dbReference type="Proteomes" id="UP000586827"/>
    </source>
</evidence>